<evidence type="ECO:0000313" key="2">
    <source>
        <dbReference type="Proteomes" id="UP001056120"/>
    </source>
</evidence>
<name>A0ACB9BUQ3_9ASTR</name>
<dbReference type="Proteomes" id="UP001056120">
    <property type="component" value="Linkage Group LG22"/>
</dbReference>
<gene>
    <name evidence="1" type="ORF">L1987_65507</name>
</gene>
<accession>A0ACB9BUQ3</accession>
<sequence length="118" mass="12825">MTQLSNHITSLVNAANAFLNDNVSVTTEIVKRTKVHAPIGKGPRMSPTIVVRKLANRRQACFETPLGLGMAKHSMSPMQTEIPSGIGFAPGNLMWRRRECVGMVMTVALLVSDICCCV</sequence>
<dbReference type="EMBL" id="CM042039">
    <property type="protein sequence ID" value="KAI3725715.1"/>
    <property type="molecule type" value="Genomic_DNA"/>
</dbReference>
<evidence type="ECO:0000313" key="1">
    <source>
        <dbReference type="EMBL" id="KAI3725715.1"/>
    </source>
</evidence>
<reference evidence="1 2" key="2">
    <citation type="journal article" date="2022" name="Mol. Ecol. Resour.">
        <title>The genomes of chicory, endive, great burdock and yacon provide insights into Asteraceae paleo-polyploidization history and plant inulin production.</title>
        <authorList>
            <person name="Fan W."/>
            <person name="Wang S."/>
            <person name="Wang H."/>
            <person name="Wang A."/>
            <person name="Jiang F."/>
            <person name="Liu H."/>
            <person name="Zhao H."/>
            <person name="Xu D."/>
            <person name="Zhang Y."/>
        </authorList>
    </citation>
    <scope>NUCLEOTIDE SEQUENCE [LARGE SCALE GENOMIC DNA]</scope>
    <source>
        <strain evidence="2">cv. Yunnan</strain>
        <tissue evidence="1">Leaves</tissue>
    </source>
</reference>
<reference evidence="2" key="1">
    <citation type="journal article" date="2022" name="Mol. Ecol. Resour.">
        <title>The genomes of chicory, endive, great burdock and yacon provide insights into Asteraceae palaeo-polyploidization history and plant inulin production.</title>
        <authorList>
            <person name="Fan W."/>
            <person name="Wang S."/>
            <person name="Wang H."/>
            <person name="Wang A."/>
            <person name="Jiang F."/>
            <person name="Liu H."/>
            <person name="Zhao H."/>
            <person name="Xu D."/>
            <person name="Zhang Y."/>
        </authorList>
    </citation>
    <scope>NUCLEOTIDE SEQUENCE [LARGE SCALE GENOMIC DNA]</scope>
    <source>
        <strain evidence="2">cv. Yunnan</strain>
    </source>
</reference>
<protein>
    <submittedName>
        <fullName evidence="1">Uncharacterized protein</fullName>
    </submittedName>
</protein>
<comment type="caution">
    <text evidence="1">The sequence shown here is derived from an EMBL/GenBank/DDBJ whole genome shotgun (WGS) entry which is preliminary data.</text>
</comment>
<organism evidence="1 2">
    <name type="scientific">Smallanthus sonchifolius</name>
    <dbReference type="NCBI Taxonomy" id="185202"/>
    <lineage>
        <taxon>Eukaryota</taxon>
        <taxon>Viridiplantae</taxon>
        <taxon>Streptophyta</taxon>
        <taxon>Embryophyta</taxon>
        <taxon>Tracheophyta</taxon>
        <taxon>Spermatophyta</taxon>
        <taxon>Magnoliopsida</taxon>
        <taxon>eudicotyledons</taxon>
        <taxon>Gunneridae</taxon>
        <taxon>Pentapetalae</taxon>
        <taxon>asterids</taxon>
        <taxon>campanulids</taxon>
        <taxon>Asterales</taxon>
        <taxon>Asteraceae</taxon>
        <taxon>Asteroideae</taxon>
        <taxon>Heliantheae alliance</taxon>
        <taxon>Millerieae</taxon>
        <taxon>Smallanthus</taxon>
    </lineage>
</organism>
<keyword evidence="2" id="KW-1185">Reference proteome</keyword>
<proteinExistence type="predicted"/>